<organism evidence="1 2">
    <name type="scientific">Taklimakanibacter albus</name>
    <dbReference type="NCBI Taxonomy" id="2800327"/>
    <lineage>
        <taxon>Bacteria</taxon>
        <taxon>Pseudomonadati</taxon>
        <taxon>Pseudomonadota</taxon>
        <taxon>Alphaproteobacteria</taxon>
        <taxon>Hyphomicrobiales</taxon>
        <taxon>Aestuariivirgaceae</taxon>
        <taxon>Taklimakanibacter</taxon>
    </lineage>
</organism>
<dbReference type="Proteomes" id="UP000616151">
    <property type="component" value="Unassembled WGS sequence"/>
</dbReference>
<proteinExistence type="predicted"/>
<accession>A0ACC5R1M6</accession>
<reference evidence="1" key="1">
    <citation type="submission" date="2021-01" db="EMBL/GenBank/DDBJ databases">
        <authorList>
            <person name="Sun Q."/>
        </authorList>
    </citation>
    <scope>NUCLEOTIDE SEQUENCE</scope>
    <source>
        <strain evidence="1">YIM B02566</strain>
    </source>
</reference>
<dbReference type="EMBL" id="JAENHL010000006">
    <property type="protein sequence ID" value="MBK1866376.1"/>
    <property type="molecule type" value="Genomic_DNA"/>
</dbReference>
<comment type="caution">
    <text evidence="1">The sequence shown here is derived from an EMBL/GenBank/DDBJ whole genome shotgun (WGS) entry which is preliminary data.</text>
</comment>
<name>A0ACC5R1M6_9HYPH</name>
<sequence>MSHQSKNRGIQARREAQLPSRTWSPIDKVDDVDNVCFRIDREIECVHRRENVRDGLKEFGRRALEVAVFEAARARHEQDEVIKASAQWPRLEAICEKLCPLLDDMFRALGPIDRDGQSVPVTKAAELEYSLVQVIIHGATAAATPMGVNQAIEIGSKYAEALWSTRSALSHLTVAAAAKRDRVASERTNTGQRDKREFVRVFVEFWASVTGERPPTGEDSEFLRLLRAAWEDAGQAASWEQGSDIVYESFQSPLREIVKSMGDDEVTKLRDRLPSWR</sequence>
<keyword evidence="2" id="KW-1185">Reference proteome</keyword>
<evidence type="ECO:0000313" key="2">
    <source>
        <dbReference type="Proteomes" id="UP000616151"/>
    </source>
</evidence>
<gene>
    <name evidence="1" type="ORF">JHL16_08445</name>
</gene>
<evidence type="ECO:0000313" key="1">
    <source>
        <dbReference type="EMBL" id="MBK1866376.1"/>
    </source>
</evidence>
<protein>
    <submittedName>
        <fullName evidence="1">Uncharacterized protein</fullName>
    </submittedName>
</protein>